<dbReference type="PANTHER" id="PTHR44757:SF2">
    <property type="entry name" value="BIOFILM ARCHITECTURE MAINTENANCE PROTEIN MBAA"/>
    <property type="match status" value="1"/>
</dbReference>
<dbReference type="Gene3D" id="3.20.20.450">
    <property type="entry name" value="EAL domain"/>
    <property type="match status" value="1"/>
</dbReference>
<dbReference type="InterPro" id="IPR003018">
    <property type="entry name" value="GAF"/>
</dbReference>
<feature type="domain" description="GGDEF" evidence="3">
    <location>
        <begin position="335"/>
        <end position="467"/>
    </location>
</feature>
<dbReference type="InterPro" id="IPR029787">
    <property type="entry name" value="Nucleotide_cyclase"/>
</dbReference>
<dbReference type="Pfam" id="PF00990">
    <property type="entry name" value="GGDEF"/>
    <property type="match status" value="1"/>
</dbReference>
<dbReference type="Pfam" id="PF00563">
    <property type="entry name" value="EAL"/>
    <property type="match status" value="1"/>
</dbReference>
<dbReference type="SUPFAM" id="SSF55785">
    <property type="entry name" value="PYP-like sensor domain (PAS domain)"/>
    <property type="match status" value="1"/>
</dbReference>
<dbReference type="InterPro" id="IPR000700">
    <property type="entry name" value="PAS-assoc_C"/>
</dbReference>
<dbReference type="InterPro" id="IPR052155">
    <property type="entry name" value="Biofilm_reg_signaling"/>
</dbReference>
<dbReference type="SMART" id="SM00267">
    <property type="entry name" value="GGDEF"/>
    <property type="match status" value="1"/>
</dbReference>
<dbReference type="Gene3D" id="3.30.450.40">
    <property type="match status" value="1"/>
</dbReference>
<dbReference type="InterPro" id="IPR000014">
    <property type="entry name" value="PAS"/>
</dbReference>
<dbReference type="InterPro" id="IPR043128">
    <property type="entry name" value="Rev_trsase/Diguanyl_cyclase"/>
</dbReference>
<dbReference type="SUPFAM" id="SSF141868">
    <property type="entry name" value="EAL domain-like"/>
    <property type="match status" value="1"/>
</dbReference>
<accession>A0A3B0YU20</accession>
<dbReference type="FunFam" id="3.30.70.270:FF:000001">
    <property type="entry name" value="Diguanylate cyclase domain protein"/>
    <property type="match status" value="1"/>
</dbReference>
<organism evidence="4">
    <name type="scientific">hydrothermal vent metagenome</name>
    <dbReference type="NCBI Taxonomy" id="652676"/>
    <lineage>
        <taxon>unclassified sequences</taxon>
        <taxon>metagenomes</taxon>
        <taxon>ecological metagenomes</taxon>
    </lineage>
</organism>
<gene>
    <name evidence="4" type="ORF">MNBD_GAMMA12-1078</name>
</gene>
<feature type="domain" description="PAC" evidence="1">
    <location>
        <begin position="251"/>
        <end position="303"/>
    </location>
</feature>
<dbReference type="PROSITE" id="PS50113">
    <property type="entry name" value="PAC"/>
    <property type="match status" value="1"/>
</dbReference>
<dbReference type="SUPFAM" id="SSF55073">
    <property type="entry name" value="Nucleotide cyclase"/>
    <property type="match status" value="1"/>
</dbReference>
<name>A0A3B0YU20_9ZZZZ</name>
<evidence type="ECO:0000259" key="2">
    <source>
        <dbReference type="PROSITE" id="PS50883"/>
    </source>
</evidence>
<proteinExistence type="predicted"/>
<dbReference type="Pfam" id="PF13185">
    <property type="entry name" value="GAF_2"/>
    <property type="match status" value="1"/>
</dbReference>
<feature type="domain" description="EAL" evidence="2">
    <location>
        <begin position="476"/>
        <end position="722"/>
    </location>
</feature>
<dbReference type="Pfam" id="PF13426">
    <property type="entry name" value="PAS_9"/>
    <property type="match status" value="1"/>
</dbReference>
<dbReference type="AlphaFoldDB" id="A0A3B0YU20"/>
<dbReference type="NCBIfam" id="TIGR00254">
    <property type="entry name" value="GGDEF"/>
    <property type="match status" value="1"/>
</dbReference>
<dbReference type="EMBL" id="UOFL01000138">
    <property type="protein sequence ID" value="VAW77809.1"/>
    <property type="molecule type" value="Genomic_DNA"/>
</dbReference>
<reference evidence="4" key="1">
    <citation type="submission" date="2018-06" db="EMBL/GenBank/DDBJ databases">
        <authorList>
            <person name="Zhirakovskaya E."/>
        </authorList>
    </citation>
    <scope>NUCLEOTIDE SEQUENCE</scope>
</reference>
<dbReference type="InterPro" id="IPR000160">
    <property type="entry name" value="GGDEF_dom"/>
</dbReference>
<evidence type="ECO:0000313" key="4">
    <source>
        <dbReference type="EMBL" id="VAW77809.1"/>
    </source>
</evidence>
<dbReference type="PROSITE" id="PS50883">
    <property type="entry name" value="EAL"/>
    <property type="match status" value="1"/>
</dbReference>
<dbReference type="InterPro" id="IPR029016">
    <property type="entry name" value="GAF-like_dom_sf"/>
</dbReference>
<dbReference type="SMART" id="SM00052">
    <property type="entry name" value="EAL"/>
    <property type="match status" value="1"/>
</dbReference>
<dbReference type="InterPro" id="IPR035965">
    <property type="entry name" value="PAS-like_dom_sf"/>
</dbReference>
<dbReference type="NCBIfam" id="TIGR00229">
    <property type="entry name" value="sensory_box"/>
    <property type="match status" value="1"/>
</dbReference>
<evidence type="ECO:0000259" key="1">
    <source>
        <dbReference type="PROSITE" id="PS50113"/>
    </source>
</evidence>
<evidence type="ECO:0000259" key="3">
    <source>
        <dbReference type="PROSITE" id="PS50887"/>
    </source>
</evidence>
<dbReference type="Gene3D" id="3.30.450.20">
    <property type="entry name" value="PAS domain"/>
    <property type="match status" value="1"/>
</dbReference>
<protein>
    <submittedName>
        <fullName evidence="4">Diguanylate cyclase/phosphodiesterase (GGDEF &amp; EAL domains) with PAS/PAC sensor(S)</fullName>
    </submittedName>
</protein>
<dbReference type="SUPFAM" id="SSF55781">
    <property type="entry name" value="GAF domain-like"/>
    <property type="match status" value="1"/>
</dbReference>
<dbReference type="PANTHER" id="PTHR44757">
    <property type="entry name" value="DIGUANYLATE CYCLASE DGCP"/>
    <property type="match status" value="1"/>
</dbReference>
<dbReference type="InterPro" id="IPR035919">
    <property type="entry name" value="EAL_sf"/>
</dbReference>
<dbReference type="Gene3D" id="3.30.70.270">
    <property type="match status" value="1"/>
</dbReference>
<sequence>MQLTQTHKETRTLGLLALQAEILESIATSQPRDQVLDQLCQLSEEIVGECVASVMLYNQSKTLLNIIAAPNLPREALEALDGTIPGKGAGSCSNAVLTGKPAFVCNALSDDRWNEIQHIAKKLKIGACWSFPIYIHGEITGSFSITSFRSRTPSELYQKLLKISAHLAGIAIERAKNDEILNHSNTAFNNTSEAILISDITGSIFRSNNAYHAISGFEINDIQNLNIFEILATNKHLTHHIKSSLKKIGTWRGEVKAHKKSEETFPALLNINTVYNNQGQAHQYVAVLSDISLLKESENKLSFLAHHDTLTKLPNRFAFEKILKDTLKNKCTTNTPIAILYIDLDNFKTINDTRGHAVGDKFLKMVATRLFKFFQKTDFIARVGGDEFTIMCCYQQVEEIRIKAKKLLKELSRIYSVDNNDYYSSASIGIALAPADGKTIESLIKCADTAMYKAKKLGKDQFFFYTESLTLALQTRMEMEVCLRQAISKNELFIEYQPLYKKNREIVSVEALLRWQSPKFGLVPPETFITLAEESGLIVSIGLWALKTSCQQANNFIINTPGLKLSVNLSRFQLKDVFMNSLISILEETGFDPNRLEFEITESTMLSEFSNNRDLLLKVNKMGIKLSIDDFGTGYSSLSDLKNLPVQSLKIDKSLIDDLPGNAAISNAVVAMGNALGLTVVAEGVENDLQFDCLISAGCDYFQGFLLSTPLSLANITHKLNM</sequence>
<dbReference type="InterPro" id="IPR001633">
    <property type="entry name" value="EAL_dom"/>
</dbReference>
<dbReference type="CDD" id="cd01948">
    <property type="entry name" value="EAL"/>
    <property type="match status" value="1"/>
</dbReference>
<dbReference type="CDD" id="cd01949">
    <property type="entry name" value="GGDEF"/>
    <property type="match status" value="1"/>
</dbReference>
<dbReference type="PROSITE" id="PS50887">
    <property type="entry name" value="GGDEF"/>
    <property type="match status" value="1"/>
</dbReference>